<reference evidence="12 13" key="2">
    <citation type="submission" date="2020-05" db="EMBL/GenBank/DDBJ databases">
        <title>Draft genome sequence of Desulfovibrio sp. strainFSS-1.</title>
        <authorList>
            <person name="Shimoshige H."/>
            <person name="Kobayashi H."/>
            <person name="Maekawa T."/>
        </authorList>
    </citation>
    <scope>NUCLEOTIDE SEQUENCE [LARGE SCALE GENOMIC DNA]</scope>
    <source>
        <strain evidence="12 13">SIID29052-01</strain>
    </source>
</reference>
<keyword evidence="5" id="KW-0997">Cell inner membrane</keyword>
<dbReference type="RefSeq" id="WP_173080186.1">
    <property type="nucleotide sequence ID" value="NZ_BLTE01000001.1"/>
</dbReference>
<keyword evidence="8" id="KW-0472">Membrane</keyword>
<sequence>MDPNVPKKIEKKNNVLDVYPEAVHFLPDHLEIEHAPLPRAARLTTIALISLISFLTLWACLADVDIVVNAKGKVVAPGKGLTIAALNDSIVKSIEVRIGQIVKPNEVLVTLDPTVPEANEAQLRFNQARARLVLSRLRSELADTPFTPSAEASPSEQFMQRRLHADRLEEYRARLRGFDSRISEISGNVQSLERQVATSARQENIGREVLGMRSEVYKQGVDSKLSYLDAQNAHANLIANNERTKKDLEASKKLLLQIQAEKEAYVKQRQGSLSQEIADNEKELEAIGNELAKATRQRELSTLTSPVQAMVLDIQKYPSSSVVKSGEPILVLAPMQSPLEAEVYIEPRDIGFIRANDPAAMKLEAFPYHRYGIMYGKLRSVGEDSLVKDSAGHGQTAYYPARLEISDITKLRNLPGDFRLIPGMTLEANITVGQRKVITYLLYPILRAIDDSIRER</sequence>
<evidence type="ECO:0000256" key="2">
    <source>
        <dbReference type="ARBA" id="ARBA00009477"/>
    </source>
</evidence>
<accession>A0A6V8LVG5</accession>
<evidence type="ECO:0000256" key="6">
    <source>
        <dbReference type="ARBA" id="ARBA00022692"/>
    </source>
</evidence>
<evidence type="ECO:0000256" key="5">
    <source>
        <dbReference type="ARBA" id="ARBA00022519"/>
    </source>
</evidence>
<dbReference type="Pfam" id="PF25994">
    <property type="entry name" value="HH_AprE"/>
    <property type="match status" value="1"/>
</dbReference>
<keyword evidence="9" id="KW-0175">Coiled coil</keyword>
<evidence type="ECO:0000256" key="7">
    <source>
        <dbReference type="ARBA" id="ARBA00022989"/>
    </source>
</evidence>
<dbReference type="EMBL" id="BLTE01000001">
    <property type="protein sequence ID" value="GFK92235.1"/>
    <property type="molecule type" value="Genomic_DNA"/>
</dbReference>
<feature type="domain" description="AprE-like long alpha-helical hairpin" evidence="10">
    <location>
        <begin position="117"/>
        <end position="295"/>
    </location>
</feature>
<feature type="coiled-coil region" evidence="9">
    <location>
        <begin position="241"/>
        <end position="297"/>
    </location>
</feature>
<dbReference type="PRINTS" id="PR01490">
    <property type="entry name" value="RTXTOXIND"/>
</dbReference>
<gene>
    <name evidence="12" type="primary">ltxD</name>
    <name evidence="12" type="ORF">NNJEOMEG_00057</name>
</gene>
<name>A0A6V8LVG5_9BACT</name>
<proteinExistence type="inferred from homology"/>
<dbReference type="AlphaFoldDB" id="A0A6V8LVG5"/>
<dbReference type="Gene3D" id="2.40.30.170">
    <property type="match status" value="1"/>
</dbReference>
<organism evidence="12 13">
    <name type="scientific">Fundidesulfovibrio magnetotacticus</name>
    <dbReference type="NCBI Taxonomy" id="2730080"/>
    <lineage>
        <taxon>Bacteria</taxon>
        <taxon>Pseudomonadati</taxon>
        <taxon>Thermodesulfobacteriota</taxon>
        <taxon>Desulfovibrionia</taxon>
        <taxon>Desulfovibrionales</taxon>
        <taxon>Desulfovibrionaceae</taxon>
        <taxon>Fundidesulfovibrio</taxon>
    </lineage>
</organism>
<dbReference type="InterPro" id="IPR010129">
    <property type="entry name" value="T1SS_HlyD"/>
</dbReference>
<evidence type="ECO:0000256" key="3">
    <source>
        <dbReference type="ARBA" id="ARBA00022448"/>
    </source>
</evidence>
<evidence type="ECO:0000313" key="12">
    <source>
        <dbReference type="EMBL" id="GFK92235.1"/>
    </source>
</evidence>
<dbReference type="Proteomes" id="UP000494245">
    <property type="component" value="Unassembled WGS sequence"/>
</dbReference>
<dbReference type="GO" id="GO:0015031">
    <property type="term" value="P:protein transport"/>
    <property type="evidence" value="ECO:0007669"/>
    <property type="project" value="InterPro"/>
</dbReference>
<dbReference type="PANTHER" id="PTHR30386:SF27">
    <property type="entry name" value="MEMBRANE FUSION PROTEIN (MFP) FAMILY PROTEIN"/>
    <property type="match status" value="1"/>
</dbReference>
<dbReference type="Pfam" id="PF26002">
    <property type="entry name" value="Beta-barrel_AprE"/>
    <property type="match status" value="1"/>
</dbReference>
<keyword evidence="6" id="KW-0812">Transmembrane</keyword>
<feature type="domain" description="AprE-like beta-barrel" evidence="11">
    <location>
        <begin position="340"/>
        <end position="432"/>
    </location>
</feature>
<dbReference type="GO" id="GO:0005886">
    <property type="term" value="C:plasma membrane"/>
    <property type="evidence" value="ECO:0007669"/>
    <property type="project" value="UniProtKB-SubCell"/>
</dbReference>
<protein>
    <submittedName>
        <fullName evidence="12">Leukotoxin export protein LtxD</fullName>
    </submittedName>
</protein>
<evidence type="ECO:0000259" key="10">
    <source>
        <dbReference type="Pfam" id="PF25994"/>
    </source>
</evidence>
<dbReference type="InterPro" id="IPR058982">
    <property type="entry name" value="Beta-barrel_AprE"/>
</dbReference>
<evidence type="ECO:0000256" key="8">
    <source>
        <dbReference type="ARBA" id="ARBA00023136"/>
    </source>
</evidence>
<keyword evidence="13" id="KW-1185">Reference proteome</keyword>
<keyword evidence="3" id="KW-0813">Transport</keyword>
<dbReference type="InterPro" id="IPR058781">
    <property type="entry name" value="HH_AprE-like"/>
</dbReference>
<evidence type="ECO:0000256" key="9">
    <source>
        <dbReference type="SAM" id="Coils"/>
    </source>
</evidence>
<evidence type="ECO:0000256" key="1">
    <source>
        <dbReference type="ARBA" id="ARBA00004377"/>
    </source>
</evidence>
<evidence type="ECO:0000256" key="4">
    <source>
        <dbReference type="ARBA" id="ARBA00022475"/>
    </source>
</evidence>
<dbReference type="NCBIfam" id="TIGR01843">
    <property type="entry name" value="type_I_hlyD"/>
    <property type="match status" value="1"/>
</dbReference>
<dbReference type="InterPro" id="IPR050739">
    <property type="entry name" value="MFP"/>
</dbReference>
<keyword evidence="4" id="KW-1003">Cell membrane</keyword>
<reference evidence="12 13" key="1">
    <citation type="submission" date="2020-04" db="EMBL/GenBank/DDBJ databases">
        <authorList>
            <consortium name="Desulfovibrio sp. FSS-1 genome sequencing consortium"/>
            <person name="Shimoshige H."/>
            <person name="Kobayashi H."/>
            <person name="Maekawa T."/>
        </authorList>
    </citation>
    <scope>NUCLEOTIDE SEQUENCE [LARGE SCALE GENOMIC DNA]</scope>
    <source>
        <strain evidence="12 13">SIID29052-01</strain>
    </source>
</reference>
<keyword evidence="7" id="KW-1133">Transmembrane helix</keyword>
<comment type="subcellular location">
    <subcellularLocation>
        <location evidence="1">Cell inner membrane</location>
        <topology evidence="1">Single-pass membrane protein</topology>
    </subcellularLocation>
</comment>
<evidence type="ECO:0000313" key="13">
    <source>
        <dbReference type="Proteomes" id="UP000494245"/>
    </source>
</evidence>
<dbReference type="PANTHER" id="PTHR30386">
    <property type="entry name" value="MEMBRANE FUSION SUBUNIT OF EMRAB-TOLC MULTIDRUG EFFLUX PUMP"/>
    <property type="match status" value="1"/>
</dbReference>
<comment type="similarity">
    <text evidence="2">Belongs to the membrane fusion protein (MFP) (TC 8.A.1) family.</text>
</comment>
<comment type="caution">
    <text evidence="12">The sequence shown here is derived from an EMBL/GenBank/DDBJ whole genome shotgun (WGS) entry which is preliminary data.</text>
</comment>
<evidence type="ECO:0000259" key="11">
    <source>
        <dbReference type="Pfam" id="PF26002"/>
    </source>
</evidence>